<dbReference type="EMBL" id="CP006811">
    <property type="protein sequence ID" value="AHA98107.1"/>
    <property type="molecule type" value="Genomic_DNA"/>
</dbReference>
<reference evidence="1 2" key="1">
    <citation type="journal article" date="2014" name="Genome Announc.">
        <title>Complete Genome Sequences of Lactobacillus johnsonii Strain N6.2 and Lactobacillus reuteri Strain TD1.</title>
        <authorList>
            <person name="Leonard M.T."/>
            <person name="Valladares R.B."/>
            <person name="Ardissone A."/>
            <person name="Gonzalez C.F."/>
            <person name="Lorca G.L."/>
            <person name="Triplett E.W."/>
        </authorList>
    </citation>
    <scope>NUCLEOTIDE SEQUENCE [LARGE SCALE GENOMIC DNA]</scope>
    <source>
        <strain evidence="1 2">N6.2</strain>
    </source>
</reference>
<gene>
    <name evidence="1" type="ORF">T285_09110</name>
</gene>
<evidence type="ECO:0000313" key="1">
    <source>
        <dbReference type="EMBL" id="AHA98107.1"/>
    </source>
</evidence>
<protein>
    <submittedName>
        <fullName evidence="1">DNA damage-inducible protein J</fullName>
    </submittedName>
</protein>
<evidence type="ECO:0000313" key="2">
    <source>
        <dbReference type="Proteomes" id="UP000018522"/>
    </source>
</evidence>
<dbReference type="Proteomes" id="UP000018522">
    <property type="component" value="Chromosome"/>
</dbReference>
<sequence length="71" mass="8005">MIKVDTRVDNRISAGIKQKASKALADPALPKYWDIPNVKTMNSIEEAIDDLKTNKLEGTMSYPELEKLLDE</sequence>
<dbReference type="AlphaFoldDB" id="A0A7D9N8N0"/>
<proteinExistence type="predicted"/>
<dbReference type="KEGG" id="ljn:T285_09110"/>
<name>A0A7D9N8N0_LACJH</name>
<organism evidence="1 2">
    <name type="scientific">Lactobacillus johnsonii N6.2</name>
    <dbReference type="NCBI Taxonomy" id="1408186"/>
    <lineage>
        <taxon>Bacteria</taxon>
        <taxon>Bacillati</taxon>
        <taxon>Bacillota</taxon>
        <taxon>Bacilli</taxon>
        <taxon>Lactobacillales</taxon>
        <taxon>Lactobacillaceae</taxon>
        <taxon>Lactobacillus</taxon>
    </lineage>
</organism>
<accession>A0A7D9N8N0</accession>
<dbReference type="RefSeq" id="WP_004898256.1">
    <property type="nucleotide sequence ID" value="NC_022909.1"/>
</dbReference>